<gene>
    <name evidence="2" type="ORF">Mco01_16450</name>
</gene>
<name>A0ABQ4FUZ3_9ACTN</name>
<dbReference type="Proteomes" id="UP000603904">
    <property type="component" value="Unassembled WGS sequence"/>
</dbReference>
<accession>A0ABQ4FUZ3</accession>
<dbReference type="EMBL" id="BOOC01000005">
    <property type="protein sequence ID" value="GIH38645.1"/>
    <property type="molecule type" value="Genomic_DNA"/>
</dbReference>
<evidence type="ECO:0000256" key="1">
    <source>
        <dbReference type="SAM" id="MobiDB-lite"/>
    </source>
</evidence>
<sequence>MADDGVAGPGAAVQRLGDAVDRIHLVVNVRAEVAQESLGLRRARQEPRAVNAADQQPDVPPGPVLGLRESDRAQSAAVPDLDTVEDVDD</sequence>
<comment type="caution">
    <text evidence="2">The sequence shown here is derived from an EMBL/GenBank/DDBJ whole genome shotgun (WGS) entry which is preliminary data.</text>
</comment>
<proteinExistence type="predicted"/>
<evidence type="ECO:0000313" key="2">
    <source>
        <dbReference type="EMBL" id="GIH38645.1"/>
    </source>
</evidence>
<evidence type="ECO:0000313" key="3">
    <source>
        <dbReference type="Proteomes" id="UP000603904"/>
    </source>
</evidence>
<reference evidence="2 3" key="1">
    <citation type="submission" date="2021-01" db="EMBL/GenBank/DDBJ databases">
        <title>Whole genome shotgun sequence of Microbispora corallina NBRC 16416.</title>
        <authorList>
            <person name="Komaki H."/>
            <person name="Tamura T."/>
        </authorList>
    </citation>
    <scope>NUCLEOTIDE SEQUENCE [LARGE SCALE GENOMIC DNA]</scope>
    <source>
        <strain evidence="2 3">NBRC 16416</strain>
    </source>
</reference>
<protein>
    <submittedName>
        <fullName evidence="2">Uncharacterized protein</fullName>
    </submittedName>
</protein>
<keyword evidence="3" id="KW-1185">Reference proteome</keyword>
<organism evidence="2 3">
    <name type="scientific">Microbispora corallina</name>
    <dbReference type="NCBI Taxonomy" id="83302"/>
    <lineage>
        <taxon>Bacteria</taxon>
        <taxon>Bacillati</taxon>
        <taxon>Actinomycetota</taxon>
        <taxon>Actinomycetes</taxon>
        <taxon>Streptosporangiales</taxon>
        <taxon>Streptosporangiaceae</taxon>
        <taxon>Microbispora</taxon>
    </lineage>
</organism>
<feature type="region of interest" description="Disordered" evidence="1">
    <location>
        <begin position="41"/>
        <end position="89"/>
    </location>
</feature>